<accession>A0A9X1QX14</accession>
<sequence>MKKLMFILLTVLIASCSTENKQEEVIRELAKKDAIEKLQLPEGTKFSDENIDVTETETGEGSIGVTYLVKVTIKSQDRDGNEIVKTHTFNYKKVGEGGLAPQDYELTSFE</sequence>
<reference evidence="1" key="1">
    <citation type="submission" date="2021-09" db="EMBL/GenBank/DDBJ databases">
        <title>Genome of Aequorivita sp. strain F47161.</title>
        <authorList>
            <person name="Wang Y."/>
        </authorList>
    </citation>
    <scope>NUCLEOTIDE SEQUENCE</scope>
    <source>
        <strain evidence="1">F47161</strain>
    </source>
</reference>
<dbReference type="AlphaFoldDB" id="A0A9X1QX14"/>
<comment type="caution">
    <text evidence="1">The sequence shown here is derived from an EMBL/GenBank/DDBJ whole genome shotgun (WGS) entry which is preliminary data.</text>
</comment>
<proteinExistence type="predicted"/>
<organism evidence="1 2">
    <name type="scientific">Aequorivita vitellina</name>
    <dbReference type="NCBI Taxonomy" id="2874475"/>
    <lineage>
        <taxon>Bacteria</taxon>
        <taxon>Pseudomonadati</taxon>
        <taxon>Bacteroidota</taxon>
        <taxon>Flavobacteriia</taxon>
        <taxon>Flavobacteriales</taxon>
        <taxon>Flavobacteriaceae</taxon>
        <taxon>Aequorivita</taxon>
    </lineage>
</organism>
<dbReference type="PROSITE" id="PS51257">
    <property type="entry name" value="PROKAR_LIPOPROTEIN"/>
    <property type="match status" value="1"/>
</dbReference>
<keyword evidence="2" id="KW-1185">Reference proteome</keyword>
<evidence type="ECO:0000313" key="2">
    <source>
        <dbReference type="Proteomes" id="UP001139461"/>
    </source>
</evidence>
<evidence type="ECO:0000313" key="1">
    <source>
        <dbReference type="EMBL" id="MCG2419850.1"/>
    </source>
</evidence>
<gene>
    <name evidence="1" type="ORF">K8089_12535</name>
</gene>
<dbReference type="Proteomes" id="UP001139461">
    <property type="component" value="Unassembled WGS sequence"/>
</dbReference>
<name>A0A9X1QX14_9FLAO</name>
<dbReference type="EMBL" id="JAIRBA010000026">
    <property type="protein sequence ID" value="MCG2419850.1"/>
    <property type="molecule type" value="Genomic_DNA"/>
</dbReference>
<dbReference type="RefSeq" id="WP_237603633.1">
    <property type="nucleotide sequence ID" value="NZ_JAIRBA010000026.1"/>
</dbReference>
<protein>
    <submittedName>
        <fullName evidence="1">Uncharacterized protein</fullName>
    </submittedName>
</protein>